<evidence type="ECO:0000256" key="1">
    <source>
        <dbReference type="SAM" id="Phobius"/>
    </source>
</evidence>
<keyword evidence="3" id="KW-1185">Reference proteome</keyword>
<organism evidence="2 3">
    <name type="scientific">Clostridium thermobutyricum</name>
    <dbReference type="NCBI Taxonomy" id="29372"/>
    <lineage>
        <taxon>Bacteria</taxon>
        <taxon>Bacillati</taxon>
        <taxon>Bacillota</taxon>
        <taxon>Clostridia</taxon>
        <taxon>Eubacteriales</taxon>
        <taxon>Clostridiaceae</taxon>
        <taxon>Clostridium</taxon>
    </lineage>
</organism>
<evidence type="ECO:0000313" key="3">
    <source>
        <dbReference type="Proteomes" id="UP000013097"/>
    </source>
</evidence>
<feature type="transmembrane region" description="Helical" evidence="1">
    <location>
        <begin position="63"/>
        <end position="82"/>
    </location>
</feature>
<dbReference type="EMBL" id="AGYT01000020">
    <property type="protein sequence ID" value="ENY99503.1"/>
    <property type="molecule type" value="Genomic_DNA"/>
</dbReference>
<feature type="transmembrane region" description="Helical" evidence="1">
    <location>
        <begin position="33"/>
        <end position="51"/>
    </location>
</feature>
<feature type="transmembrane region" description="Helical" evidence="1">
    <location>
        <begin position="88"/>
        <end position="108"/>
    </location>
</feature>
<keyword evidence="1" id="KW-0812">Transmembrane</keyword>
<gene>
    <name evidence="2" type="ORF">HMPREF1092_03176</name>
</gene>
<sequence length="114" mass="13630">MKKYNIFFIVTILILILSAVLTIFYGYIISMNISFLIFILISFTLSFKIYKNYFSFTINKYDLIYLSQIIFYIFYILDILIFKICVSNIKVLLIVIPSLIPLIIFFILNKKMYQ</sequence>
<feature type="transmembrane region" description="Helical" evidence="1">
    <location>
        <begin position="7"/>
        <end position="27"/>
    </location>
</feature>
<proteinExistence type="predicted"/>
<dbReference type="AlphaFoldDB" id="N9XU59"/>
<comment type="caution">
    <text evidence="2">The sequence shown here is derived from an EMBL/GenBank/DDBJ whole genome shotgun (WGS) entry which is preliminary data.</text>
</comment>
<dbReference type="HOGENOM" id="CLU_2116725_0_0_9"/>
<name>N9XU59_9CLOT</name>
<accession>N9XU59</accession>
<reference evidence="2 3" key="1">
    <citation type="submission" date="2013-01" db="EMBL/GenBank/DDBJ databases">
        <title>The Genome Sequence of Clostridium colicanis 209318.</title>
        <authorList>
            <consortium name="The Broad Institute Genome Sequencing Platform"/>
            <person name="Earl A."/>
            <person name="Ward D."/>
            <person name="Feldgarden M."/>
            <person name="Gevers D."/>
            <person name="Courvalin P."/>
            <person name="Lambert T."/>
            <person name="Walker B."/>
            <person name="Young S.K."/>
            <person name="Zeng Q."/>
            <person name="Gargeya S."/>
            <person name="Fitzgerald M."/>
            <person name="Haas B."/>
            <person name="Abouelleil A."/>
            <person name="Alvarado L."/>
            <person name="Arachchi H.M."/>
            <person name="Berlin A.M."/>
            <person name="Chapman S.B."/>
            <person name="Dewar J."/>
            <person name="Goldberg J."/>
            <person name="Griggs A."/>
            <person name="Gujja S."/>
            <person name="Hansen M."/>
            <person name="Howarth C."/>
            <person name="Imamovic A."/>
            <person name="Larimer J."/>
            <person name="McCowan C."/>
            <person name="Murphy C."/>
            <person name="Neiman D."/>
            <person name="Pearson M."/>
            <person name="Priest M."/>
            <person name="Roberts A."/>
            <person name="Saif S."/>
            <person name="Shea T."/>
            <person name="Sisk P."/>
            <person name="Sykes S."/>
            <person name="Wortman J."/>
            <person name="Nusbaum C."/>
            <person name="Birren B."/>
        </authorList>
    </citation>
    <scope>NUCLEOTIDE SEQUENCE [LARGE SCALE GENOMIC DNA]</scope>
    <source>
        <strain evidence="2 3">209318</strain>
    </source>
</reference>
<keyword evidence="1" id="KW-1133">Transmembrane helix</keyword>
<evidence type="ECO:0000313" key="2">
    <source>
        <dbReference type="EMBL" id="ENY99503.1"/>
    </source>
</evidence>
<keyword evidence="1" id="KW-0472">Membrane</keyword>
<protein>
    <submittedName>
        <fullName evidence="2">Uncharacterized protein</fullName>
    </submittedName>
</protein>
<dbReference type="Proteomes" id="UP000013097">
    <property type="component" value="Unassembled WGS sequence"/>
</dbReference>